<feature type="region of interest" description="Disordered" evidence="1">
    <location>
        <begin position="1"/>
        <end position="35"/>
    </location>
</feature>
<dbReference type="SUPFAM" id="SSF47413">
    <property type="entry name" value="lambda repressor-like DNA-binding domains"/>
    <property type="match status" value="1"/>
</dbReference>
<dbReference type="EMBL" id="QLYX01000001">
    <property type="protein sequence ID" value="RAY17019.1"/>
    <property type="molecule type" value="Genomic_DNA"/>
</dbReference>
<organism evidence="3 4">
    <name type="scientific">Actinomadura craniellae</name>
    <dbReference type="NCBI Taxonomy" id="2231787"/>
    <lineage>
        <taxon>Bacteria</taxon>
        <taxon>Bacillati</taxon>
        <taxon>Actinomycetota</taxon>
        <taxon>Actinomycetes</taxon>
        <taxon>Streptosporangiales</taxon>
        <taxon>Thermomonosporaceae</taxon>
        <taxon>Actinomadura</taxon>
    </lineage>
</organism>
<dbReference type="InterPro" id="IPR001387">
    <property type="entry name" value="Cro/C1-type_HTH"/>
</dbReference>
<dbReference type="InterPro" id="IPR043917">
    <property type="entry name" value="DUF5753"/>
</dbReference>
<dbReference type="Pfam" id="PF19054">
    <property type="entry name" value="DUF5753"/>
    <property type="match status" value="1"/>
</dbReference>
<accession>A0A365HDA1</accession>
<dbReference type="SMART" id="SM00530">
    <property type="entry name" value="HTH_XRE"/>
    <property type="match status" value="1"/>
</dbReference>
<dbReference type="Gene3D" id="1.10.260.40">
    <property type="entry name" value="lambda repressor-like DNA-binding domains"/>
    <property type="match status" value="1"/>
</dbReference>
<dbReference type="InterPro" id="IPR010982">
    <property type="entry name" value="Lambda_DNA-bd_dom_sf"/>
</dbReference>
<sequence length="318" mass="34838">MTPSTGRGGLRSRTTSTAPRRSPLEPLVSDHQPSEAAKQALGVRLRDLRLDVGLSAAALAARTGFSASKISRSESGKTRLSEADIRTWVLACGAEGRLPELIAASREVDSMWLEYRRRLKLGQAAIQAQGLSEFEGVKLARIYESLHVPGILQTFEYARTQRLIWARLHGLSVHDVDIAARNRLTMQPLVTEGGGPAFSFVLEATVLYNVIGGADAMAEQLDFLSSLVAAGPRRPHVAVGIIPLGATRKLFPGEGFYLFDDRKVWQEFWSGVLQTSQPTDLTYFGKVFDHQQRHAVYGDAAQQEIQAAKNFVQGRATP</sequence>
<proteinExistence type="predicted"/>
<evidence type="ECO:0000259" key="2">
    <source>
        <dbReference type="PROSITE" id="PS50943"/>
    </source>
</evidence>
<feature type="compositionally biased region" description="Low complexity" evidence="1">
    <location>
        <begin position="11"/>
        <end position="21"/>
    </location>
</feature>
<dbReference type="AlphaFoldDB" id="A0A365HDA1"/>
<comment type="caution">
    <text evidence="3">The sequence shown here is derived from an EMBL/GenBank/DDBJ whole genome shotgun (WGS) entry which is preliminary data.</text>
</comment>
<dbReference type="PROSITE" id="PS50943">
    <property type="entry name" value="HTH_CROC1"/>
    <property type="match status" value="1"/>
</dbReference>
<dbReference type="Pfam" id="PF13560">
    <property type="entry name" value="HTH_31"/>
    <property type="match status" value="1"/>
</dbReference>
<evidence type="ECO:0000313" key="3">
    <source>
        <dbReference type="EMBL" id="RAY17019.1"/>
    </source>
</evidence>
<protein>
    <recommendedName>
        <fullName evidence="2">HTH cro/C1-type domain-containing protein</fullName>
    </recommendedName>
</protein>
<reference evidence="3 4" key="1">
    <citation type="submission" date="2018-06" db="EMBL/GenBank/DDBJ databases">
        <title>Actinomadura craniellae sp. nov. isolated from marine sponge Craniella sp.</title>
        <authorList>
            <person name="Li L."/>
            <person name="Xu Q.H."/>
            <person name="Lin H.W."/>
            <person name="Lu Y.H."/>
        </authorList>
    </citation>
    <scope>NUCLEOTIDE SEQUENCE [LARGE SCALE GENOMIC DNA]</scope>
    <source>
        <strain evidence="3 4">LHW63021</strain>
    </source>
</reference>
<name>A0A365HDA1_9ACTN</name>
<dbReference type="CDD" id="cd00093">
    <property type="entry name" value="HTH_XRE"/>
    <property type="match status" value="1"/>
</dbReference>
<feature type="domain" description="HTH cro/C1-type" evidence="2">
    <location>
        <begin position="45"/>
        <end position="81"/>
    </location>
</feature>
<gene>
    <name evidence="3" type="ORF">DPM19_02325</name>
</gene>
<evidence type="ECO:0000313" key="4">
    <source>
        <dbReference type="Proteomes" id="UP000251891"/>
    </source>
</evidence>
<evidence type="ECO:0000256" key="1">
    <source>
        <dbReference type="SAM" id="MobiDB-lite"/>
    </source>
</evidence>
<dbReference type="GO" id="GO:0003677">
    <property type="term" value="F:DNA binding"/>
    <property type="evidence" value="ECO:0007669"/>
    <property type="project" value="InterPro"/>
</dbReference>
<dbReference type="Proteomes" id="UP000251891">
    <property type="component" value="Unassembled WGS sequence"/>
</dbReference>
<keyword evidence="4" id="KW-1185">Reference proteome</keyword>